<feature type="compositionally biased region" description="Low complexity" evidence="5">
    <location>
        <begin position="1366"/>
        <end position="1379"/>
    </location>
</feature>
<feature type="compositionally biased region" description="Acidic residues" evidence="5">
    <location>
        <begin position="704"/>
        <end position="713"/>
    </location>
</feature>
<dbReference type="Gene3D" id="2.130.10.10">
    <property type="entry name" value="YVTN repeat-like/Quinoprotein amine dehydrogenase"/>
    <property type="match status" value="1"/>
</dbReference>
<evidence type="ECO:0000259" key="6">
    <source>
        <dbReference type="PROSITE" id="PS50089"/>
    </source>
</evidence>
<keyword evidence="3" id="KW-0479">Metal-binding</keyword>
<feature type="region of interest" description="Disordered" evidence="5">
    <location>
        <begin position="1342"/>
        <end position="1444"/>
    </location>
</feature>
<dbReference type="InterPro" id="IPR015943">
    <property type="entry name" value="WD40/YVTN_repeat-like_dom_sf"/>
</dbReference>
<dbReference type="PROSITE" id="PS50089">
    <property type="entry name" value="ZF_RING_2"/>
    <property type="match status" value="1"/>
</dbReference>
<protein>
    <submittedName>
        <fullName evidence="7">WD repeat-containing protein</fullName>
    </submittedName>
</protein>
<feature type="compositionally biased region" description="Pro residues" evidence="5">
    <location>
        <begin position="1342"/>
        <end position="1365"/>
    </location>
</feature>
<feature type="compositionally biased region" description="Low complexity" evidence="5">
    <location>
        <begin position="714"/>
        <end position="726"/>
    </location>
</feature>
<keyword evidence="8" id="KW-1185">Reference proteome</keyword>
<sequence length="1463" mass="160873">MADQIESGPLNSAYDSPTFGEDSSFHIDQAVGSMSISPCGRDVVLASKEGLHVIDLDNPYSPPRYLPHRTAWEVADVQWSPFSARDSWVASTSNQKALVWNLAMRTSQNSIEHVLHAHSRAITDINFSAHHPDLLATCAVDSFVHCWDLRTPARPVVSFSDWFTGATQVKWNRQDSHVIASSHDKSLHIWDDRKGAYPLRTFEAHGTKIYGIDWNRARPEAIVTCALDKTMKFWDYSKEGESPENVTHTQFPVWRARHTPFGWGVLAMPQRGNSDLHLYRGVSGDNCNSEHEDLPLVHSFPGHKGQVKEFLWRQRGGIIDGMDHREFQLVSWGTDKELRLHRVDPEILKRVGYERGKLFNPLLNLTRKGAPYKTFHDEHSYEHGEIGDDYGEKSEYLAANNTLKGMSGVSMPYSRGWGQVRSIGQSSNVRGRTTLRADMNPISWMRGVKISGWEVETLGDEIIHVGEKFTRVAFESVNIGQRKATISMHGPWGSDNSNVFLTIDIKFPTEYPRMEAPIFNVQRTTAVTSQLAKTVTTGMQTIAETYLSRQRGCLEGVIRYLLGEHTVEESVALAKNQSNEHLKSADILADNESSDEDEDVGQFQDSDLALSSSELLRPINANVMVPVARACGALWANDGQLVCFFPKKDDKPPSFLDSISLRAMAGSSRNDKVFEGFGRLQTGSPVPRATTESAVSGGLVTEDGGSEFSDDSSYDSSSSSGSSDLLGSLPQQFQGNHAWRHGNIGFHLARSIAGNSQRSVAGPSTARSSTDSCQNYVHIYHFNDILPAKRELAQQYKIFGNRAEICSHNMVVAANAGLSELSYIWGLLNLLLDNKQTTDTRGVKDRLRHILNNPVGTLRRKDSGVGLNSEKQKTWGSHPLGAPWFIPALFEHFEQLGDVQMLGMLSCVLYETDTKRLLPDDPYKPRISDFLDDKSFSDQQFRGKHNTTPLANKDLPNIAASHSSGGSSVDQWHGNTPPLYSTGTTPPTGIRGVRSSLERKSRYNGSLSGSPDPPSNMRMNTNFGNTLASSLSRSLTFGPSASSSPPTGLIKKQPSPIGSLTTQGPSIWSSVGGLRNKAASALPSYLTPSAIGTPQTFSDSEESDKPVSPRVDKFKRGIKVVKKHQSAFDNDCKAEVPLLDPRLRPLYQAYRENYAHLLFIWNMPIQGTEVLKMASIIDNETERSLLYKLNNKYPRTRYGNRRHSLAVNHRPSTEIAAEGLGLQHHCAKCGSALQVSALSKPSTLEKTLGKNIRRNALVNAQCLKCNLSLPISPNMSCSICTEVIQGMFTPCLSCGHMCCFKCHSQWFAPDITVEGSVEKSVSILCPTGCGCNCSEHMMIDMPIPPTPASPTTPVAPPPPAPPLPEAAPSSPSKLRSKPLNGVASGSRTTAKKWRGAINQIASRNDTGEPDRHQTGTASGAHSRASLDEQRPGANTRKPAANSGSISRVAGWIGKNSLERMDTI</sequence>
<dbReference type="GO" id="GO:0005774">
    <property type="term" value="C:vacuolar membrane"/>
    <property type="evidence" value="ECO:0007669"/>
    <property type="project" value="TreeGrafter"/>
</dbReference>
<dbReference type="FunCoup" id="E5R0M2">
    <property type="interactions" value="332"/>
</dbReference>
<dbReference type="InParanoid" id="E5R0M2"/>
<evidence type="ECO:0000256" key="2">
    <source>
        <dbReference type="ARBA" id="ARBA00022737"/>
    </source>
</evidence>
<accession>E5R0M2</accession>
<dbReference type="GO" id="GO:0008270">
    <property type="term" value="F:zinc ion binding"/>
    <property type="evidence" value="ECO:0007669"/>
    <property type="project" value="UniProtKB-KW"/>
</dbReference>
<dbReference type="GO" id="GO:0035591">
    <property type="term" value="F:signaling adaptor activity"/>
    <property type="evidence" value="ECO:0007669"/>
    <property type="project" value="TreeGrafter"/>
</dbReference>
<feature type="region of interest" description="Disordered" evidence="5">
    <location>
        <begin position="961"/>
        <end position="1064"/>
    </location>
</feature>
<dbReference type="PANTHER" id="PTHR46170:SF1">
    <property type="entry name" value="GATOR COMPLEX PROTEIN WDR59"/>
    <property type="match status" value="1"/>
</dbReference>
<dbReference type="EMBL" id="DS989822">
    <property type="protein sequence ID" value="EFQ98366.1"/>
    <property type="molecule type" value="Genomic_DNA"/>
</dbReference>
<evidence type="ECO:0000256" key="1">
    <source>
        <dbReference type="ARBA" id="ARBA00022574"/>
    </source>
</evidence>
<evidence type="ECO:0000313" key="7">
    <source>
        <dbReference type="EMBL" id="EFQ98366.1"/>
    </source>
</evidence>
<dbReference type="GO" id="GO:0035859">
    <property type="term" value="C:Seh1-associated complex"/>
    <property type="evidence" value="ECO:0007669"/>
    <property type="project" value="TreeGrafter"/>
</dbReference>
<feature type="region of interest" description="Disordered" evidence="5">
    <location>
        <begin position="678"/>
        <end position="726"/>
    </location>
</feature>
<feature type="repeat" description="WD" evidence="4">
    <location>
        <begin position="202"/>
        <end position="235"/>
    </location>
</feature>
<dbReference type="InterPro" id="IPR001680">
    <property type="entry name" value="WD40_rpt"/>
</dbReference>
<feature type="compositionally biased region" description="Polar residues" evidence="5">
    <location>
        <begin position="1017"/>
        <end position="1046"/>
    </location>
</feature>
<proteinExistence type="predicted"/>
<keyword evidence="3" id="KW-0863">Zinc-finger</keyword>
<organism evidence="8">
    <name type="scientific">Arthroderma gypseum (strain ATCC MYA-4604 / CBS 118893)</name>
    <name type="common">Microsporum gypseum</name>
    <dbReference type="NCBI Taxonomy" id="535722"/>
    <lineage>
        <taxon>Eukaryota</taxon>
        <taxon>Fungi</taxon>
        <taxon>Dikarya</taxon>
        <taxon>Ascomycota</taxon>
        <taxon>Pezizomycotina</taxon>
        <taxon>Eurotiomycetes</taxon>
        <taxon>Eurotiomycetidae</taxon>
        <taxon>Onygenales</taxon>
        <taxon>Arthrodermataceae</taxon>
        <taxon>Nannizzia</taxon>
    </lineage>
</organism>
<name>E5R0M2_ARTGP</name>
<gene>
    <name evidence="7" type="ORF">MGYG_01397</name>
</gene>
<dbReference type="GeneID" id="10032645"/>
<feature type="repeat" description="WD" evidence="4">
    <location>
        <begin position="115"/>
        <end position="151"/>
    </location>
</feature>
<feature type="compositionally biased region" description="Polar residues" evidence="5">
    <location>
        <begin position="961"/>
        <end position="987"/>
    </location>
</feature>
<dbReference type="GO" id="GO:1904263">
    <property type="term" value="P:positive regulation of TORC1 signaling"/>
    <property type="evidence" value="ECO:0007669"/>
    <property type="project" value="TreeGrafter"/>
</dbReference>
<dbReference type="VEuPathDB" id="FungiDB:MGYG_01397"/>
<dbReference type="RefSeq" id="XP_003177318.1">
    <property type="nucleotide sequence ID" value="XM_003177270.1"/>
</dbReference>
<dbReference type="OrthoDB" id="311712at2759"/>
<dbReference type="InterPro" id="IPR036322">
    <property type="entry name" value="WD40_repeat_dom_sf"/>
</dbReference>
<dbReference type="InterPro" id="IPR001841">
    <property type="entry name" value="Znf_RING"/>
</dbReference>
<keyword evidence="3" id="KW-0862">Zinc</keyword>
<dbReference type="InterPro" id="IPR049567">
    <property type="entry name" value="WDR59-like"/>
</dbReference>
<dbReference type="OMA" id="TDVCAHN"/>
<dbReference type="SUPFAM" id="SSF50978">
    <property type="entry name" value="WD40 repeat-like"/>
    <property type="match status" value="1"/>
</dbReference>
<dbReference type="Pfam" id="PF00400">
    <property type="entry name" value="WD40"/>
    <property type="match status" value="3"/>
</dbReference>
<dbReference type="STRING" id="535722.E5R0M2"/>
<dbReference type="GO" id="GO:0034198">
    <property type="term" value="P:cellular response to amino acid starvation"/>
    <property type="evidence" value="ECO:0007669"/>
    <property type="project" value="TreeGrafter"/>
</dbReference>
<evidence type="ECO:0000256" key="5">
    <source>
        <dbReference type="SAM" id="MobiDB-lite"/>
    </source>
</evidence>
<dbReference type="Proteomes" id="UP000002669">
    <property type="component" value="Unassembled WGS sequence"/>
</dbReference>
<keyword evidence="1 4" id="KW-0853">WD repeat</keyword>
<dbReference type="InterPro" id="IPR049566">
    <property type="entry name" value="WDR59_RTC1-like_RING_Znf"/>
</dbReference>
<dbReference type="PANTHER" id="PTHR46170">
    <property type="entry name" value="GATOR COMPLEX PROTEIN WDR59"/>
    <property type="match status" value="1"/>
</dbReference>
<feature type="domain" description="RING-type" evidence="6">
    <location>
        <begin position="1277"/>
        <end position="1326"/>
    </location>
</feature>
<dbReference type="PROSITE" id="PS50082">
    <property type="entry name" value="WD_REPEATS_2"/>
    <property type="match status" value="2"/>
</dbReference>
<dbReference type="SMART" id="SM00320">
    <property type="entry name" value="WD40"/>
    <property type="match status" value="6"/>
</dbReference>
<dbReference type="eggNOG" id="KOG0309">
    <property type="taxonomic scope" value="Eukaryota"/>
</dbReference>
<dbReference type="HOGENOM" id="CLU_001497_3_0_1"/>
<dbReference type="Pfam" id="PF17120">
    <property type="entry name" value="zf-RING_16"/>
    <property type="match status" value="1"/>
</dbReference>
<reference evidence="8" key="1">
    <citation type="journal article" date="2012" name="MBio">
        <title>Comparative genome analysis of Trichophyton rubrum and related dermatophytes reveals candidate genes involved in infection.</title>
        <authorList>
            <person name="Martinez D.A."/>
            <person name="Oliver B.G."/>
            <person name="Graeser Y."/>
            <person name="Goldberg J.M."/>
            <person name="Li W."/>
            <person name="Martinez-Rossi N.M."/>
            <person name="Monod M."/>
            <person name="Shelest E."/>
            <person name="Barton R.C."/>
            <person name="Birch E."/>
            <person name="Brakhage A.A."/>
            <person name="Chen Z."/>
            <person name="Gurr S.J."/>
            <person name="Heiman D."/>
            <person name="Heitman J."/>
            <person name="Kosti I."/>
            <person name="Rossi A."/>
            <person name="Saif S."/>
            <person name="Samalova M."/>
            <person name="Saunders C.W."/>
            <person name="Shea T."/>
            <person name="Summerbell R.C."/>
            <person name="Xu J."/>
            <person name="Young S."/>
            <person name="Zeng Q."/>
            <person name="Birren B.W."/>
            <person name="Cuomo C.A."/>
            <person name="White T.C."/>
        </authorList>
    </citation>
    <scope>NUCLEOTIDE SEQUENCE [LARGE SCALE GENOMIC DNA]</scope>
    <source>
        <strain evidence="8">ATCC MYA-4604 / CBS 118893</strain>
    </source>
</reference>
<evidence type="ECO:0000256" key="3">
    <source>
        <dbReference type="PROSITE-ProRule" id="PRU00175"/>
    </source>
</evidence>
<evidence type="ECO:0000313" key="8">
    <source>
        <dbReference type="Proteomes" id="UP000002669"/>
    </source>
</evidence>
<keyword evidence="2" id="KW-0677">Repeat</keyword>
<evidence type="ECO:0000256" key="4">
    <source>
        <dbReference type="PROSITE-ProRule" id="PRU00221"/>
    </source>
</evidence>